<organism evidence="2 3">
    <name type="scientific">Nocardioides panzhihuensis</name>
    <dbReference type="NCBI Taxonomy" id="860243"/>
    <lineage>
        <taxon>Bacteria</taxon>
        <taxon>Bacillati</taxon>
        <taxon>Actinomycetota</taxon>
        <taxon>Actinomycetes</taxon>
        <taxon>Propionibacteriales</taxon>
        <taxon>Nocardioidaceae</taxon>
        <taxon>Nocardioides</taxon>
    </lineage>
</organism>
<dbReference type="AlphaFoldDB" id="A0A7Z0DHS7"/>
<evidence type="ECO:0000256" key="1">
    <source>
        <dbReference type="SAM" id="MobiDB-lite"/>
    </source>
</evidence>
<name>A0A7Z0DHS7_9ACTN</name>
<protein>
    <submittedName>
        <fullName evidence="2">Uncharacterized protein</fullName>
    </submittedName>
</protein>
<dbReference type="Proteomes" id="UP000564496">
    <property type="component" value="Unassembled WGS sequence"/>
</dbReference>
<accession>A0A7Z0DHS7</accession>
<gene>
    <name evidence="2" type="ORF">BJ988_000215</name>
</gene>
<keyword evidence="3" id="KW-1185">Reference proteome</keyword>
<sequence length="101" mass="10910">MPKDPNAILSPTTAGDAAFSCDFPNYMSGFDAPSDITYKTMESTSKEFKLHELSGIYDPATPTSAPSLKPAETHALERSGRPRSFPVDDAQLLRPGASHPR</sequence>
<proteinExistence type="predicted"/>
<comment type="caution">
    <text evidence="2">The sequence shown here is derived from an EMBL/GenBank/DDBJ whole genome shotgun (WGS) entry which is preliminary data.</text>
</comment>
<feature type="region of interest" description="Disordered" evidence="1">
    <location>
        <begin position="59"/>
        <end position="101"/>
    </location>
</feature>
<feature type="compositionally biased region" description="Basic and acidic residues" evidence="1">
    <location>
        <begin position="71"/>
        <end position="80"/>
    </location>
</feature>
<evidence type="ECO:0000313" key="2">
    <source>
        <dbReference type="EMBL" id="NYI75567.1"/>
    </source>
</evidence>
<evidence type="ECO:0000313" key="3">
    <source>
        <dbReference type="Proteomes" id="UP000564496"/>
    </source>
</evidence>
<reference evidence="2 3" key="1">
    <citation type="submission" date="2020-07" db="EMBL/GenBank/DDBJ databases">
        <title>Sequencing the genomes of 1000 actinobacteria strains.</title>
        <authorList>
            <person name="Klenk H.-P."/>
        </authorList>
    </citation>
    <scope>NUCLEOTIDE SEQUENCE [LARGE SCALE GENOMIC DNA]</scope>
    <source>
        <strain evidence="2 3">DSM 26487</strain>
    </source>
</reference>
<dbReference type="EMBL" id="JACBZR010000001">
    <property type="protein sequence ID" value="NYI75567.1"/>
    <property type="molecule type" value="Genomic_DNA"/>
</dbReference>
<dbReference type="RefSeq" id="WP_179656276.1">
    <property type="nucleotide sequence ID" value="NZ_JACBZR010000001.1"/>
</dbReference>